<keyword evidence="4" id="KW-0812">Transmembrane</keyword>
<keyword evidence="14" id="KW-1185">Reference proteome</keyword>
<evidence type="ECO:0000256" key="5">
    <source>
        <dbReference type="ARBA" id="ARBA00022792"/>
    </source>
</evidence>
<feature type="compositionally biased region" description="Basic and acidic residues" evidence="11">
    <location>
        <begin position="537"/>
        <end position="555"/>
    </location>
</feature>
<feature type="domain" description="Mitochondrial escape protein 2 C-terminal" evidence="12">
    <location>
        <begin position="337"/>
        <end position="825"/>
    </location>
</feature>
<sequence>MISRTTRNILRHRHLYSTATEVAPPASPPTPLREAWLYVDSVFPIQIARWDIRHYIGMIRSETLLTTLQSRLQSVTTRDFRVLELDPQQKDGGVFVKFSYTPDAEEQDEEVLAEIESALREEGSKKGGLPSWSGLRGGNVWLVKGTPWREDMNRFASPILQIAFEGPDVHEQLLYQLCRPYGRISDLTLPAPVPAGTLRSSIVTFRHLHAATIARNVIHGVNFPANPSTADTKSVTRTRLRASYQKPIQAHAIRDWMSSHPKIMLPLIVFLLGTLTYTIFDPIRALMVEGKLLDWFDYRKFKLYKWLRVNAIDRLSITFRGNSTSGEAPPAEVWRERKDAEAAMKSYLADMPTTIAFVHGPQGSGKTRMLEAILKESGRNALMIDCRELHKATSDSQLVGALASQTGYWPVFTFLNSMNTLIDLASVGLIGQKTGMSSSLSDQLQQILNVVATALKGVSSAHRAETQRQIRQHEQSDTIRADEERKREQLKRGTWHDGRLDCVAGNGIMSELGIGDEVIDNGEVIIASATQEEQWEKEERERQEKEAGRRQKTKEDMEAVNSLPIVVIRNFAAKVGGNKEELLTVLAQWAAMLAENQIAHVIVISDNRENAKRLANALPSKPLNSISLSDADAASSLSFVKQKLHDAGIDVGFTAEETKYVERLGGRASDLESLIHKVQSGQTVQEAVEDIIHRSVGELRKNAFGDDVDDAKNLPWTREQAWKVLRLLSEKIEAPYYDVLLDFPFKGDEAPLRHMEHAELITIGMHNGRPASIRPGKPVFKWVFERLVNDKIFQATQDIAFNEKLIASAESTVRTCEEELKALKGMMGAEPRHWWDWIVGRRSACRERAKYVCEKMLASEKKMEGLERKNAELKKVLAKGG</sequence>
<dbReference type="GO" id="GO:0003723">
    <property type="term" value="F:RNA binding"/>
    <property type="evidence" value="ECO:0007669"/>
    <property type="project" value="UniProtKB-UniRule"/>
</dbReference>
<dbReference type="STRING" id="68775.A0A5C3MBU1"/>
<evidence type="ECO:0000256" key="6">
    <source>
        <dbReference type="ARBA" id="ARBA00022989"/>
    </source>
</evidence>
<name>A0A5C3MBU1_9AGAR</name>
<dbReference type="Gene3D" id="3.40.50.300">
    <property type="entry name" value="P-loop containing nucleotide triphosphate hydrolases"/>
    <property type="match status" value="1"/>
</dbReference>
<proteinExistence type="inferred from homology"/>
<reference evidence="13 14" key="1">
    <citation type="journal article" date="2019" name="Nat. Ecol. Evol.">
        <title>Megaphylogeny resolves global patterns of mushroom evolution.</title>
        <authorList>
            <person name="Varga T."/>
            <person name="Krizsan K."/>
            <person name="Foldi C."/>
            <person name="Dima B."/>
            <person name="Sanchez-Garcia M."/>
            <person name="Sanchez-Ramirez S."/>
            <person name="Szollosi G.J."/>
            <person name="Szarkandi J.G."/>
            <person name="Papp V."/>
            <person name="Albert L."/>
            <person name="Andreopoulos W."/>
            <person name="Angelini C."/>
            <person name="Antonin V."/>
            <person name="Barry K.W."/>
            <person name="Bougher N.L."/>
            <person name="Buchanan P."/>
            <person name="Buyck B."/>
            <person name="Bense V."/>
            <person name="Catcheside P."/>
            <person name="Chovatia M."/>
            <person name="Cooper J."/>
            <person name="Damon W."/>
            <person name="Desjardin D."/>
            <person name="Finy P."/>
            <person name="Geml J."/>
            <person name="Haridas S."/>
            <person name="Hughes K."/>
            <person name="Justo A."/>
            <person name="Karasinski D."/>
            <person name="Kautmanova I."/>
            <person name="Kiss B."/>
            <person name="Kocsube S."/>
            <person name="Kotiranta H."/>
            <person name="LaButti K.M."/>
            <person name="Lechner B.E."/>
            <person name="Liimatainen K."/>
            <person name="Lipzen A."/>
            <person name="Lukacs Z."/>
            <person name="Mihaltcheva S."/>
            <person name="Morgado L.N."/>
            <person name="Niskanen T."/>
            <person name="Noordeloos M.E."/>
            <person name="Ohm R.A."/>
            <person name="Ortiz-Santana B."/>
            <person name="Ovrebo C."/>
            <person name="Racz N."/>
            <person name="Riley R."/>
            <person name="Savchenko A."/>
            <person name="Shiryaev A."/>
            <person name="Soop K."/>
            <person name="Spirin V."/>
            <person name="Szebenyi C."/>
            <person name="Tomsovsky M."/>
            <person name="Tulloss R.E."/>
            <person name="Uehling J."/>
            <person name="Grigoriev I.V."/>
            <person name="Vagvolgyi C."/>
            <person name="Papp T."/>
            <person name="Martin F.M."/>
            <person name="Miettinen O."/>
            <person name="Hibbett D.S."/>
            <person name="Nagy L.G."/>
        </authorList>
    </citation>
    <scope>NUCLEOTIDE SEQUENCE [LARGE SCALE GENOMIC DNA]</scope>
    <source>
        <strain evidence="13 14">CBS 166.37</strain>
    </source>
</reference>
<dbReference type="InterPro" id="IPR039627">
    <property type="entry name" value="Yme2_C"/>
</dbReference>
<keyword evidence="10" id="KW-0694">RNA-binding</keyword>
<keyword evidence="5 10" id="KW-0999">Mitochondrion inner membrane</keyword>
<dbReference type="AlphaFoldDB" id="A0A5C3MBU1"/>
<dbReference type="Proteomes" id="UP000308652">
    <property type="component" value="Unassembled WGS sequence"/>
</dbReference>
<dbReference type="PANTHER" id="PTHR32198">
    <property type="entry name" value="MITOCHONDRIAL ESCAPE PROTEIN 2"/>
    <property type="match status" value="1"/>
</dbReference>
<keyword evidence="8" id="KW-0472">Membrane</keyword>
<evidence type="ECO:0000256" key="10">
    <source>
        <dbReference type="RuleBase" id="RU367108"/>
    </source>
</evidence>
<dbReference type="GO" id="GO:0006397">
    <property type="term" value="P:mRNA processing"/>
    <property type="evidence" value="ECO:0007669"/>
    <property type="project" value="UniProtKB-UniRule"/>
</dbReference>
<evidence type="ECO:0000256" key="1">
    <source>
        <dbReference type="ARBA" id="ARBA00004434"/>
    </source>
</evidence>
<feature type="region of interest" description="Disordered" evidence="11">
    <location>
        <begin position="530"/>
        <end position="555"/>
    </location>
</feature>
<dbReference type="Pfam" id="PF10443">
    <property type="entry name" value="RNA12"/>
    <property type="match status" value="1"/>
</dbReference>
<dbReference type="SUPFAM" id="SSF52540">
    <property type="entry name" value="P-loop containing nucleoside triphosphate hydrolases"/>
    <property type="match status" value="2"/>
</dbReference>
<evidence type="ECO:0000256" key="4">
    <source>
        <dbReference type="ARBA" id="ARBA00022692"/>
    </source>
</evidence>
<evidence type="ECO:0000256" key="11">
    <source>
        <dbReference type="SAM" id="MobiDB-lite"/>
    </source>
</evidence>
<evidence type="ECO:0000313" key="13">
    <source>
        <dbReference type="EMBL" id="TFK42802.1"/>
    </source>
</evidence>
<keyword evidence="7 10" id="KW-0496">Mitochondrion</keyword>
<dbReference type="GO" id="GO:0005743">
    <property type="term" value="C:mitochondrial inner membrane"/>
    <property type="evidence" value="ECO:0007669"/>
    <property type="project" value="UniProtKB-SubCell"/>
</dbReference>
<evidence type="ECO:0000256" key="2">
    <source>
        <dbReference type="ARBA" id="ARBA00010320"/>
    </source>
</evidence>
<dbReference type="OrthoDB" id="10267654at2759"/>
<keyword evidence="6" id="KW-1133">Transmembrane helix</keyword>
<evidence type="ECO:0000313" key="14">
    <source>
        <dbReference type="Proteomes" id="UP000308652"/>
    </source>
</evidence>
<evidence type="ECO:0000256" key="9">
    <source>
        <dbReference type="ARBA" id="ARBA00025276"/>
    </source>
</evidence>
<dbReference type="PANTHER" id="PTHR32198:SF2">
    <property type="entry name" value="MITOCHONDRIAL ESCAPE PROTEIN 2"/>
    <property type="match status" value="1"/>
</dbReference>
<dbReference type="InterPro" id="IPR027417">
    <property type="entry name" value="P-loop_NTPase"/>
</dbReference>
<evidence type="ECO:0000259" key="12">
    <source>
        <dbReference type="Pfam" id="PF10443"/>
    </source>
</evidence>
<comment type="function">
    <text evidence="9 10">Plays a role in maintaining the mitochondrial genome and in controlling the mtDNA escape. Involved in the regulation of mtDNA nucleotide structure and number. May have a dispensable role in early maturation of pre-rRNA.</text>
</comment>
<dbReference type="InterPro" id="IPR018850">
    <property type="entry name" value="Mt_escape_2_C"/>
</dbReference>
<accession>A0A5C3MBU1</accession>
<feature type="region of interest" description="Disordered" evidence="11">
    <location>
        <begin position="463"/>
        <end position="490"/>
    </location>
</feature>
<comment type="subcellular location">
    <subcellularLocation>
        <location evidence="1 10">Mitochondrion inner membrane</location>
        <topology evidence="1 10">Single-pass membrane protein</topology>
    </subcellularLocation>
</comment>
<organism evidence="13 14">
    <name type="scientific">Crucibulum laeve</name>
    <dbReference type="NCBI Taxonomy" id="68775"/>
    <lineage>
        <taxon>Eukaryota</taxon>
        <taxon>Fungi</taxon>
        <taxon>Dikarya</taxon>
        <taxon>Basidiomycota</taxon>
        <taxon>Agaricomycotina</taxon>
        <taxon>Agaricomycetes</taxon>
        <taxon>Agaricomycetidae</taxon>
        <taxon>Agaricales</taxon>
        <taxon>Agaricineae</taxon>
        <taxon>Nidulariaceae</taxon>
        <taxon>Crucibulum</taxon>
    </lineage>
</organism>
<gene>
    <name evidence="13" type="ORF">BDQ12DRAFT_293622</name>
</gene>
<dbReference type="EMBL" id="ML213592">
    <property type="protein sequence ID" value="TFK42802.1"/>
    <property type="molecule type" value="Genomic_DNA"/>
</dbReference>
<keyword evidence="10" id="KW-0507">mRNA processing</keyword>
<comment type="similarity">
    <text evidence="2 10">Belongs to the YME2 family.</text>
</comment>
<evidence type="ECO:0000256" key="8">
    <source>
        <dbReference type="ARBA" id="ARBA00023136"/>
    </source>
</evidence>
<evidence type="ECO:0000256" key="3">
    <source>
        <dbReference type="ARBA" id="ARBA00020222"/>
    </source>
</evidence>
<evidence type="ECO:0000256" key="7">
    <source>
        <dbReference type="ARBA" id="ARBA00023128"/>
    </source>
</evidence>
<protein>
    <recommendedName>
        <fullName evidence="3 10">Mitochondrial escape protein 2</fullName>
    </recommendedName>
</protein>